<sequence>MKCVICRKPAKGLMCPACSKSWDRWHSRKDSSDDGSMWTVIAWVAARVWKLAKVNERRQVERIRLLRQEIARLEKGKAAPRTAMDAAFELADLRCTKCGAKRGECGCWERQRMVTLVCPRCRRTKVVERAPEDDSDRIAIECPDCAEIGALDAGS</sequence>
<name>A0A6J5NC64_9CAUD</name>
<reference evidence="1" key="1">
    <citation type="submission" date="2020-04" db="EMBL/GenBank/DDBJ databases">
        <authorList>
            <person name="Chiriac C."/>
            <person name="Salcher M."/>
            <person name="Ghai R."/>
            <person name="Kavagutti S V."/>
        </authorList>
    </citation>
    <scope>NUCLEOTIDE SEQUENCE</scope>
</reference>
<dbReference type="EMBL" id="LR796623">
    <property type="protein sequence ID" value="CAB4154775.1"/>
    <property type="molecule type" value="Genomic_DNA"/>
</dbReference>
<accession>A0A6J5NC64</accession>
<protein>
    <submittedName>
        <fullName evidence="1">Uncharacterized protein</fullName>
    </submittedName>
</protein>
<proteinExistence type="predicted"/>
<organism evidence="1">
    <name type="scientific">uncultured Caudovirales phage</name>
    <dbReference type="NCBI Taxonomy" id="2100421"/>
    <lineage>
        <taxon>Viruses</taxon>
        <taxon>Duplodnaviria</taxon>
        <taxon>Heunggongvirae</taxon>
        <taxon>Uroviricota</taxon>
        <taxon>Caudoviricetes</taxon>
        <taxon>Peduoviridae</taxon>
        <taxon>Maltschvirus</taxon>
        <taxon>Maltschvirus maltsch</taxon>
    </lineage>
</organism>
<evidence type="ECO:0000313" key="1">
    <source>
        <dbReference type="EMBL" id="CAB4154775.1"/>
    </source>
</evidence>
<gene>
    <name evidence="1" type="ORF">UFOVP650_33</name>
</gene>